<dbReference type="InterPro" id="IPR006685">
    <property type="entry name" value="MscS_channel_2nd"/>
</dbReference>
<evidence type="ECO:0000256" key="1">
    <source>
        <dbReference type="ARBA" id="ARBA00004651"/>
    </source>
</evidence>
<dbReference type="EMBL" id="JBHSYQ010000006">
    <property type="protein sequence ID" value="MFC6998699.1"/>
    <property type="molecule type" value="Genomic_DNA"/>
</dbReference>
<feature type="domain" description="Mechanosensitive ion channel MscS C-terminal" evidence="9">
    <location>
        <begin position="177"/>
        <end position="255"/>
    </location>
</feature>
<evidence type="ECO:0000256" key="5">
    <source>
        <dbReference type="ARBA" id="ARBA00022989"/>
    </source>
</evidence>
<keyword evidence="5 7" id="KW-1133">Transmembrane helix</keyword>
<feature type="transmembrane region" description="Helical" evidence="7">
    <location>
        <begin position="58"/>
        <end position="78"/>
    </location>
</feature>
<evidence type="ECO:0000313" key="11">
    <source>
        <dbReference type="EMBL" id="MFC6998699.1"/>
    </source>
</evidence>
<evidence type="ECO:0000259" key="10">
    <source>
        <dbReference type="Pfam" id="PF21088"/>
    </source>
</evidence>
<keyword evidence="3" id="KW-1003">Cell membrane</keyword>
<dbReference type="Pfam" id="PF21082">
    <property type="entry name" value="MS_channel_3rd"/>
    <property type="match status" value="1"/>
</dbReference>
<dbReference type="Gene3D" id="1.10.287.1260">
    <property type="match status" value="1"/>
</dbReference>
<dbReference type="Gene3D" id="2.30.30.60">
    <property type="match status" value="1"/>
</dbReference>
<feature type="domain" description="Mechanosensitive ion channel transmembrane helices 2/3" evidence="10">
    <location>
        <begin position="62"/>
        <end position="103"/>
    </location>
</feature>
<keyword evidence="12" id="KW-1185">Reference proteome</keyword>
<evidence type="ECO:0000259" key="9">
    <source>
        <dbReference type="Pfam" id="PF21082"/>
    </source>
</evidence>
<evidence type="ECO:0000259" key="8">
    <source>
        <dbReference type="Pfam" id="PF00924"/>
    </source>
</evidence>
<feature type="domain" description="Mechanosensitive ion channel MscS" evidence="8">
    <location>
        <begin position="105"/>
        <end position="169"/>
    </location>
</feature>
<dbReference type="Pfam" id="PF05552">
    <property type="entry name" value="MS_channel_1st_1"/>
    <property type="match status" value="1"/>
</dbReference>
<dbReference type="SUPFAM" id="SSF82861">
    <property type="entry name" value="Mechanosensitive channel protein MscS (YggB), transmembrane region"/>
    <property type="match status" value="1"/>
</dbReference>
<dbReference type="InterPro" id="IPR049142">
    <property type="entry name" value="MS_channel_1st"/>
</dbReference>
<dbReference type="InterPro" id="IPR023408">
    <property type="entry name" value="MscS_beta-dom_sf"/>
</dbReference>
<evidence type="ECO:0000256" key="6">
    <source>
        <dbReference type="ARBA" id="ARBA00023136"/>
    </source>
</evidence>
<proteinExistence type="inferred from homology"/>
<keyword evidence="4 7" id="KW-0812">Transmembrane</keyword>
<dbReference type="PANTHER" id="PTHR30221">
    <property type="entry name" value="SMALL-CONDUCTANCE MECHANOSENSITIVE CHANNEL"/>
    <property type="match status" value="1"/>
</dbReference>
<dbReference type="SUPFAM" id="SSF82689">
    <property type="entry name" value="Mechanosensitive channel protein MscS (YggB), C-terminal domain"/>
    <property type="match status" value="1"/>
</dbReference>
<dbReference type="InterPro" id="IPR008910">
    <property type="entry name" value="MSC_TM_helix"/>
</dbReference>
<protein>
    <submittedName>
        <fullName evidence="11">Mechanosensitive ion channel family protein</fullName>
    </submittedName>
</protein>
<dbReference type="PANTHER" id="PTHR30221:SF1">
    <property type="entry name" value="SMALL-CONDUCTANCE MECHANOSENSITIVE CHANNEL"/>
    <property type="match status" value="1"/>
</dbReference>
<name>A0ABW2DPU7_9BACT</name>
<dbReference type="InterPro" id="IPR010920">
    <property type="entry name" value="LSM_dom_sf"/>
</dbReference>
<evidence type="ECO:0000256" key="2">
    <source>
        <dbReference type="ARBA" id="ARBA00008017"/>
    </source>
</evidence>
<dbReference type="InterPro" id="IPR049278">
    <property type="entry name" value="MS_channel_C"/>
</dbReference>
<keyword evidence="6 7" id="KW-0472">Membrane</keyword>
<sequence>MLDTDFIFTRIQDFALLYGIRILIALFILIIGLWLINRITTLVYNVMTRRNMDPSLRPFLRNVLKVLLMVLLIIVVIGQVGLEVTSFIALLGSAGLAIGLALQGSLSNFAGGVLLLTVKPFKVGDFIETQGQKGTVSVINIFNTVIRTGDNKHIYFPNGPLASAVIINYDAQQTRRVDMAFTVDYGNNLAQVKNILLETALADPRVMKEPAPTAGISMLNEQSVTLYLRAWCERPNYWPLFESLVEKAKDRLVAEKVTLPYTRQEIRTTSGSSPYTSTPQQ</sequence>
<dbReference type="InterPro" id="IPR011066">
    <property type="entry name" value="MscS_channel_C_sf"/>
</dbReference>
<dbReference type="Pfam" id="PF00924">
    <property type="entry name" value="MS_channel_2nd"/>
    <property type="match status" value="1"/>
</dbReference>
<comment type="similarity">
    <text evidence="2">Belongs to the MscS (TC 1.A.23) family.</text>
</comment>
<evidence type="ECO:0000256" key="3">
    <source>
        <dbReference type="ARBA" id="ARBA00022475"/>
    </source>
</evidence>
<dbReference type="Proteomes" id="UP001596405">
    <property type="component" value="Unassembled WGS sequence"/>
</dbReference>
<dbReference type="Pfam" id="PF21088">
    <property type="entry name" value="MS_channel_1st"/>
    <property type="match status" value="1"/>
</dbReference>
<gene>
    <name evidence="11" type="ORF">ACFQHR_13760</name>
</gene>
<dbReference type="InterPro" id="IPR011014">
    <property type="entry name" value="MscS_channel_TM-2"/>
</dbReference>
<dbReference type="RefSeq" id="WP_066623560.1">
    <property type="nucleotide sequence ID" value="NZ_JBHSYQ010000006.1"/>
</dbReference>
<dbReference type="Gene3D" id="3.30.70.100">
    <property type="match status" value="1"/>
</dbReference>
<feature type="transmembrane region" description="Helical" evidence="7">
    <location>
        <begin position="15"/>
        <end position="37"/>
    </location>
</feature>
<reference evidence="12" key="1">
    <citation type="journal article" date="2019" name="Int. J. Syst. Evol. Microbiol.">
        <title>The Global Catalogue of Microorganisms (GCM) 10K type strain sequencing project: providing services to taxonomists for standard genome sequencing and annotation.</title>
        <authorList>
            <consortium name="The Broad Institute Genomics Platform"/>
            <consortium name="The Broad Institute Genome Sequencing Center for Infectious Disease"/>
            <person name="Wu L."/>
            <person name="Ma J."/>
        </authorList>
    </citation>
    <scope>NUCLEOTIDE SEQUENCE [LARGE SCALE GENOMIC DNA]</scope>
    <source>
        <strain evidence="12">CGMCC 4.7393</strain>
    </source>
</reference>
<organism evidence="11 12">
    <name type="scientific">Rufibacter roseus</name>
    <dbReference type="NCBI Taxonomy" id="1567108"/>
    <lineage>
        <taxon>Bacteria</taxon>
        <taxon>Pseudomonadati</taxon>
        <taxon>Bacteroidota</taxon>
        <taxon>Cytophagia</taxon>
        <taxon>Cytophagales</taxon>
        <taxon>Hymenobacteraceae</taxon>
        <taxon>Rufibacter</taxon>
    </lineage>
</organism>
<accession>A0ABW2DPU7</accession>
<dbReference type="InterPro" id="IPR045275">
    <property type="entry name" value="MscS_archaea/bacteria_type"/>
</dbReference>
<comment type="caution">
    <text evidence="11">The sequence shown here is derived from an EMBL/GenBank/DDBJ whole genome shotgun (WGS) entry which is preliminary data.</text>
</comment>
<dbReference type="SUPFAM" id="SSF50182">
    <property type="entry name" value="Sm-like ribonucleoproteins"/>
    <property type="match status" value="1"/>
</dbReference>
<evidence type="ECO:0000313" key="12">
    <source>
        <dbReference type="Proteomes" id="UP001596405"/>
    </source>
</evidence>
<evidence type="ECO:0000256" key="4">
    <source>
        <dbReference type="ARBA" id="ARBA00022692"/>
    </source>
</evidence>
<comment type="subcellular location">
    <subcellularLocation>
        <location evidence="1">Cell membrane</location>
        <topology evidence="1">Multi-pass membrane protein</topology>
    </subcellularLocation>
</comment>
<evidence type="ECO:0000256" key="7">
    <source>
        <dbReference type="SAM" id="Phobius"/>
    </source>
</evidence>